<accession>A0ABV3L1F5</accession>
<keyword evidence="4" id="KW-1185">Reference proteome</keyword>
<name>A0ABV3L1F5_9RHOB</name>
<dbReference type="Pfam" id="PF05239">
    <property type="entry name" value="PRC"/>
    <property type="match status" value="1"/>
</dbReference>
<dbReference type="Gene3D" id="2.30.30.240">
    <property type="entry name" value="PRC-barrel domain"/>
    <property type="match status" value="1"/>
</dbReference>
<organism evidence="3 4">
    <name type="scientific">Meridianimarinicoccus marinus</name>
    <dbReference type="NCBI Taxonomy" id="3231483"/>
    <lineage>
        <taxon>Bacteria</taxon>
        <taxon>Pseudomonadati</taxon>
        <taxon>Pseudomonadota</taxon>
        <taxon>Alphaproteobacteria</taxon>
        <taxon>Rhodobacterales</taxon>
        <taxon>Paracoccaceae</taxon>
        <taxon>Meridianimarinicoccus</taxon>
    </lineage>
</organism>
<protein>
    <submittedName>
        <fullName evidence="3">PRC-barrel domain-containing protein</fullName>
    </submittedName>
</protein>
<dbReference type="RefSeq" id="WP_366190790.1">
    <property type="nucleotide sequence ID" value="NZ_JBFBVU010000001.1"/>
</dbReference>
<dbReference type="InterPro" id="IPR011033">
    <property type="entry name" value="PRC_barrel-like_sf"/>
</dbReference>
<reference evidence="3 4" key="1">
    <citation type="submission" date="2024-07" db="EMBL/GenBank/DDBJ databases">
        <authorList>
            <person name="Kang M."/>
        </authorList>
    </citation>
    <scope>NUCLEOTIDE SEQUENCE [LARGE SCALE GENOMIC DNA]</scope>
    <source>
        <strain evidence="3 4">DFM31</strain>
    </source>
</reference>
<feature type="signal peptide" evidence="1">
    <location>
        <begin position="1"/>
        <end position="20"/>
    </location>
</feature>
<evidence type="ECO:0000313" key="3">
    <source>
        <dbReference type="EMBL" id="MEV8465363.1"/>
    </source>
</evidence>
<sequence>MKKFTVSALALAAFALPAVADTNSTMEIDPSTIIIADDITGGDIYTDLSDVPWKDDGPIEAAVDSWKAIGEIEDIVLNSSGQMVGIVADVGGFLGIGDKHVLLPMENVRIVPLADGDDDYALVTRHTEDSLMGLPEVEKGWFE</sequence>
<evidence type="ECO:0000313" key="4">
    <source>
        <dbReference type="Proteomes" id="UP001553161"/>
    </source>
</evidence>
<dbReference type="Proteomes" id="UP001553161">
    <property type="component" value="Unassembled WGS sequence"/>
</dbReference>
<dbReference type="EMBL" id="JBFBVU010000001">
    <property type="protein sequence ID" value="MEV8465363.1"/>
    <property type="molecule type" value="Genomic_DNA"/>
</dbReference>
<feature type="chain" id="PRO_5045257119" evidence="1">
    <location>
        <begin position="21"/>
        <end position="143"/>
    </location>
</feature>
<evidence type="ECO:0000256" key="1">
    <source>
        <dbReference type="SAM" id="SignalP"/>
    </source>
</evidence>
<dbReference type="SUPFAM" id="SSF50346">
    <property type="entry name" value="PRC-barrel domain"/>
    <property type="match status" value="1"/>
</dbReference>
<evidence type="ECO:0000259" key="2">
    <source>
        <dbReference type="Pfam" id="PF05239"/>
    </source>
</evidence>
<comment type="caution">
    <text evidence="3">The sequence shown here is derived from an EMBL/GenBank/DDBJ whole genome shotgun (WGS) entry which is preliminary data.</text>
</comment>
<dbReference type="InterPro" id="IPR027275">
    <property type="entry name" value="PRC-brl_dom"/>
</dbReference>
<gene>
    <name evidence="3" type="ORF">AB0T83_01025</name>
</gene>
<feature type="domain" description="PRC-barrel" evidence="2">
    <location>
        <begin position="67"/>
        <end position="124"/>
    </location>
</feature>
<keyword evidence="1" id="KW-0732">Signal</keyword>
<proteinExistence type="predicted"/>